<keyword evidence="4" id="KW-1185">Reference proteome</keyword>
<dbReference type="Proteomes" id="UP000193495">
    <property type="component" value="Unassembled WGS sequence"/>
</dbReference>
<name>A0A1X6ZDV5_9RHOB</name>
<dbReference type="AlphaFoldDB" id="A0A1X6ZDV5"/>
<dbReference type="Proteomes" id="UP000240624">
    <property type="component" value="Unassembled WGS sequence"/>
</dbReference>
<evidence type="ECO:0000313" key="3">
    <source>
        <dbReference type="Proteomes" id="UP000193495"/>
    </source>
</evidence>
<dbReference type="EMBL" id="PYGB01000005">
    <property type="protein sequence ID" value="PSK86316.1"/>
    <property type="molecule type" value="Genomic_DNA"/>
</dbReference>
<reference evidence="1 4" key="2">
    <citation type="submission" date="2018-03" db="EMBL/GenBank/DDBJ databases">
        <title>Genomic Encyclopedia of Archaeal and Bacterial Type Strains, Phase II (KMG-II): from individual species to whole genera.</title>
        <authorList>
            <person name="Goeker M."/>
        </authorList>
    </citation>
    <scope>NUCLEOTIDE SEQUENCE [LARGE SCALE GENOMIC DNA]</scope>
    <source>
        <strain evidence="1 4">DSM 29956</strain>
    </source>
</reference>
<reference evidence="2 3" key="1">
    <citation type="submission" date="2017-03" db="EMBL/GenBank/DDBJ databases">
        <authorList>
            <person name="Afonso C.L."/>
            <person name="Miller P.J."/>
            <person name="Scott M.A."/>
            <person name="Spackman E."/>
            <person name="Goraichik I."/>
            <person name="Dimitrov K.M."/>
            <person name="Suarez D.L."/>
            <person name="Swayne D.E."/>
        </authorList>
    </citation>
    <scope>NUCLEOTIDE SEQUENCE [LARGE SCALE GENOMIC DNA]</scope>
    <source>
        <strain evidence="2 3">CECT 8367</strain>
    </source>
</reference>
<proteinExistence type="predicted"/>
<evidence type="ECO:0000313" key="1">
    <source>
        <dbReference type="EMBL" id="PSK86316.1"/>
    </source>
</evidence>
<gene>
    <name evidence="1" type="ORF">CLV79_10523</name>
    <name evidence="2" type="ORF">LOS8367_02149</name>
</gene>
<protein>
    <submittedName>
        <fullName evidence="2">Uncharacterized protein</fullName>
    </submittedName>
</protein>
<dbReference type="EMBL" id="FWFY01000005">
    <property type="protein sequence ID" value="SLN48199.1"/>
    <property type="molecule type" value="Genomic_DNA"/>
</dbReference>
<evidence type="ECO:0000313" key="4">
    <source>
        <dbReference type="Proteomes" id="UP000240624"/>
    </source>
</evidence>
<organism evidence="2 3">
    <name type="scientific">Limimaricola soesokkakensis</name>
    <dbReference type="NCBI Taxonomy" id="1343159"/>
    <lineage>
        <taxon>Bacteria</taxon>
        <taxon>Pseudomonadati</taxon>
        <taxon>Pseudomonadota</taxon>
        <taxon>Alphaproteobacteria</taxon>
        <taxon>Rhodobacterales</taxon>
        <taxon>Paracoccaceae</taxon>
        <taxon>Limimaricola</taxon>
    </lineage>
</organism>
<accession>A0A1X6ZDV5</accession>
<evidence type="ECO:0000313" key="2">
    <source>
        <dbReference type="EMBL" id="SLN48199.1"/>
    </source>
</evidence>
<sequence length="124" mass="13568">MPPPLLCPRDIDDRIAPIPGRERPVTGAWPCDRTANPNLIGGGDAVRFVFGDETANGRREREVILDYEAGLDEIDLGGASIRKVREFGNNLQIELDGDRDMIFLTGVGDIDEVTFLNAEGLAFV</sequence>